<feature type="compositionally biased region" description="Low complexity" evidence="1">
    <location>
        <begin position="160"/>
        <end position="171"/>
    </location>
</feature>
<comment type="caution">
    <text evidence="2">The sequence shown here is derived from an EMBL/GenBank/DDBJ whole genome shotgun (WGS) entry which is preliminary data.</text>
</comment>
<feature type="compositionally biased region" description="Polar residues" evidence="1">
    <location>
        <begin position="126"/>
        <end position="159"/>
    </location>
</feature>
<accession>A0A0N0NRI9</accession>
<dbReference type="OrthoDB" id="5330253at2759"/>
<gene>
    <name evidence="2" type="ORF">AB675_2388</name>
</gene>
<protein>
    <submittedName>
        <fullName evidence="2">Uncharacterized protein</fullName>
    </submittedName>
</protein>
<dbReference type="PANTHER" id="PTHR28186:SF1">
    <property type="entry name" value="MEIOTICALLY UP-REGULATED GENE 9 PROTEIN"/>
    <property type="match status" value="1"/>
</dbReference>
<dbReference type="AlphaFoldDB" id="A0A0N0NRI9"/>
<feature type="compositionally biased region" description="Polar residues" evidence="1">
    <location>
        <begin position="231"/>
        <end position="251"/>
    </location>
</feature>
<evidence type="ECO:0000256" key="1">
    <source>
        <dbReference type="SAM" id="MobiDB-lite"/>
    </source>
</evidence>
<feature type="compositionally biased region" description="Basic and acidic residues" evidence="1">
    <location>
        <begin position="45"/>
        <end position="59"/>
    </location>
</feature>
<dbReference type="GeneID" id="28734236"/>
<feature type="compositionally biased region" description="Basic and acidic residues" evidence="1">
    <location>
        <begin position="79"/>
        <end position="112"/>
    </location>
</feature>
<name>A0A0N0NRI9_9EURO</name>
<dbReference type="Pfam" id="PF10295">
    <property type="entry name" value="DUF2406"/>
    <property type="match status" value="1"/>
</dbReference>
<feature type="compositionally biased region" description="Basic residues" evidence="1">
    <location>
        <begin position="394"/>
        <end position="407"/>
    </location>
</feature>
<dbReference type="VEuPathDB" id="FungiDB:AB675_2388"/>
<dbReference type="EMBL" id="LFJN01000002">
    <property type="protein sequence ID" value="KPI45141.1"/>
    <property type="molecule type" value="Genomic_DNA"/>
</dbReference>
<dbReference type="RefSeq" id="XP_018005104.1">
    <property type="nucleotide sequence ID" value="XM_018142356.1"/>
</dbReference>
<feature type="compositionally biased region" description="Polar residues" evidence="1">
    <location>
        <begin position="20"/>
        <end position="29"/>
    </location>
</feature>
<evidence type="ECO:0000313" key="2">
    <source>
        <dbReference type="EMBL" id="KPI45141.1"/>
    </source>
</evidence>
<organism evidence="2 3">
    <name type="scientific">Cyphellophora attinorum</name>
    <dbReference type="NCBI Taxonomy" id="1664694"/>
    <lineage>
        <taxon>Eukaryota</taxon>
        <taxon>Fungi</taxon>
        <taxon>Dikarya</taxon>
        <taxon>Ascomycota</taxon>
        <taxon>Pezizomycotina</taxon>
        <taxon>Eurotiomycetes</taxon>
        <taxon>Chaetothyriomycetidae</taxon>
        <taxon>Chaetothyriales</taxon>
        <taxon>Cyphellophoraceae</taxon>
        <taxon>Cyphellophora</taxon>
    </lineage>
</organism>
<dbReference type="InterPro" id="IPR018809">
    <property type="entry name" value="DUF2406"/>
</dbReference>
<evidence type="ECO:0000313" key="3">
    <source>
        <dbReference type="Proteomes" id="UP000038010"/>
    </source>
</evidence>
<feature type="compositionally biased region" description="Polar residues" evidence="1">
    <location>
        <begin position="180"/>
        <end position="195"/>
    </location>
</feature>
<proteinExistence type="predicted"/>
<reference evidence="2 3" key="1">
    <citation type="submission" date="2015-06" db="EMBL/GenBank/DDBJ databases">
        <title>Draft genome of the ant-associated black yeast Phialophora attae CBS 131958.</title>
        <authorList>
            <person name="Moreno L.F."/>
            <person name="Stielow B.J."/>
            <person name="de Hoog S."/>
            <person name="Vicente V.A."/>
            <person name="Weiss V.A."/>
            <person name="de Vries M."/>
            <person name="Cruz L.M."/>
            <person name="Souza E.M."/>
        </authorList>
    </citation>
    <scope>NUCLEOTIDE SEQUENCE [LARGE SCALE GENOMIC DNA]</scope>
    <source>
        <strain evidence="2 3">CBS 131958</strain>
    </source>
</reference>
<feature type="region of interest" description="Disordered" evidence="1">
    <location>
        <begin position="1"/>
        <end position="407"/>
    </location>
</feature>
<feature type="compositionally biased region" description="Low complexity" evidence="1">
    <location>
        <begin position="255"/>
        <end position="265"/>
    </location>
</feature>
<sequence>MATLAQPAPTAHVDRPRAHSNLSFTSNTSRRSRGSKVQVDMTESPNDKKKFNTESKADPTKALNEATPAQVAQQETNLEDLRRTSWKDQNGDVITDPDRSNPTRPRMERPLDTIRSFAAAAEGTANRRSSSYGSFTGRPQSQYGEQPLQSHSRQSSYYNSPGAGPRSYGRPSPGGGYYRNSSYGFSGYPTQNSFDESAEYDQRDYYRPEPPRGGPGMRNRNPANPYYGNPNEMQGHTTHQPSYDNMTSGSDENSKSTNPSSLNSSYDQLHMAQHAHARKPDAYPQNHQNQQNQYDNEMNFAPVSPVSPQVPNGHHYAQNGTNERGNPGQYYPNGQQNGNGYYPRQQNNPPPPPKDSYSNGGRVPIRLDGPPSAPSSGAATGNILRKSNDDGNKRKSWLSRKFSKKEK</sequence>
<dbReference type="PANTHER" id="PTHR28186">
    <property type="entry name" value="MEIOTICALLY UP-REGULATED GENE 9 PROTEIN"/>
    <property type="match status" value="1"/>
</dbReference>
<feature type="compositionally biased region" description="Basic and acidic residues" evidence="1">
    <location>
        <begin position="200"/>
        <end position="210"/>
    </location>
</feature>
<dbReference type="Proteomes" id="UP000038010">
    <property type="component" value="Unassembled WGS sequence"/>
</dbReference>
<keyword evidence="3" id="KW-1185">Reference proteome</keyword>